<dbReference type="InterPro" id="IPR034164">
    <property type="entry name" value="Pepsin-like_dom"/>
</dbReference>
<evidence type="ECO:0000259" key="8">
    <source>
        <dbReference type="PROSITE" id="PS51767"/>
    </source>
</evidence>
<evidence type="ECO:0000256" key="7">
    <source>
        <dbReference type="SAM" id="SignalP"/>
    </source>
</evidence>
<dbReference type="InterPro" id="IPR001461">
    <property type="entry name" value="Aspartic_peptidase_A1"/>
</dbReference>
<dbReference type="Gene3D" id="2.40.70.10">
    <property type="entry name" value="Acid Proteases"/>
    <property type="match status" value="1"/>
</dbReference>
<dbReference type="PROSITE" id="PS51767">
    <property type="entry name" value="PEPTIDASE_A1"/>
    <property type="match status" value="1"/>
</dbReference>
<feature type="signal peptide" evidence="7">
    <location>
        <begin position="1"/>
        <end position="28"/>
    </location>
</feature>
<keyword evidence="5" id="KW-0378">Hydrolase</keyword>
<dbReference type="OrthoDB" id="660550at2759"/>
<keyword evidence="3 7" id="KW-0732">Signal</keyword>
<feature type="chain" id="PRO_5013050359" description="Peptidase A1 domain-containing protein" evidence="7">
    <location>
        <begin position="29"/>
        <end position="422"/>
    </location>
</feature>
<dbReference type="PANTHER" id="PTHR47965">
    <property type="entry name" value="ASPARTYL PROTEASE-RELATED"/>
    <property type="match status" value="1"/>
</dbReference>
<dbReference type="EMBL" id="DF238493">
    <property type="protein sequence ID" value="GAQ93456.1"/>
    <property type="molecule type" value="Genomic_DNA"/>
</dbReference>
<evidence type="ECO:0000256" key="2">
    <source>
        <dbReference type="ARBA" id="ARBA00022670"/>
    </source>
</evidence>
<evidence type="ECO:0000256" key="5">
    <source>
        <dbReference type="ARBA" id="ARBA00022801"/>
    </source>
</evidence>
<dbReference type="InterPro" id="IPR032861">
    <property type="entry name" value="TAXi_N"/>
</dbReference>
<dbReference type="Pfam" id="PF14543">
    <property type="entry name" value="TAXi_N"/>
    <property type="match status" value="1"/>
</dbReference>
<evidence type="ECO:0000256" key="3">
    <source>
        <dbReference type="ARBA" id="ARBA00022729"/>
    </source>
</evidence>
<dbReference type="InterPro" id="IPR033121">
    <property type="entry name" value="PEPTIDASE_A1"/>
</dbReference>
<evidence type="ECO:0000313" key="10">
    <source>
        <dbReference type="Proteomes" id="UP000054558"/>
    </source>
</evidence>
<dbReference type="GO" id="GO:0004190">
    <property type="term" value="F:aspartic-type endopeptidase activity"/>
    <property type="evidence" value="ECO:0007669"/>
    <property type="project" value="UniProtKB-KW"/>
</dbReference>
<accession>A0A1Y1IX11</accession>
<dbReference type="AlphaFoldDB" id="A0A1Y1IX11"/>
<protein>
    <recommendedName>
        <fullName evidence="8">Peptidase A1 domain-containing protein</fullName>
    </recommendedName>
</protein>
<keyword evidence="6" id="KW-0865">Zymogen</keyword>
<dbReference type="STRING" id="105231.A0A1Y1IX11"/>
<reference evidence="9 10" key="1">
    <citation type="journal article" date="2014" name="Nat. Commun.">
        <title>Klebsormidium flaccidum genome reveals primary factors for plant terrestrial adaptation.</title>
        <authorList>
            <person name="Hori K."/>
            <person name="Maruyama F."/>
            <person name="Fujisawa T."/>
            <person name="Togashi T."/>
            <person name="Yamamoto N."/>
            <person name="Seo M."/>
            <person name="Sato S."/>
            <person name="Yamada T."/>
            <person name="Mori H."/>
            <person name="Tajima N."/>
            <person name="Moriyama T."/>
            <person name="Ikeuchi M."/>
            <person name="Watanabe M."/>
            <person name="Wada H."/>
            <person name="Kobayashi K."/>
            <person name="Saito M."/>
            <person name="Masuda T."/>
            <person name="Sasaki-Sekimoto Y."/>
            <person name="Mashiguchi K."/>
            <person name="Awai K."/>
            <person name="Shimojima M."/>
            <person name="Masuda S."/>
            <person name="Iwai M."/>
            <person name="Nobusawa T."/>
            <person name="Narise T."/>
            <person name="Kondo S."/>
            <person name="Saito H."/>
            <person name="Sato R."/>
            <person name="Murakawa M."/>
            <person name="Ihara Y."/>
            <person name="Oshima-Yamada Y."/>
            <person name="Ohtaka K."/>
            <person name="Satoh M."/>
            <person name="Sonobe K."/>
            <person name="Ishii M."/>
            <person name="Ohtani R."/>
            <person name="Kanamori-Sato M."/>
            <person name="Honoki R."/>
            <person name="Miyazaki D."/>
            <person name="Mochizuki H."/>
            <person name="Umetsu J."/>
            <person name="Higashi K."/>
            <person name="Shibata D."/>
            <person name="Kamiya Y."/>
            <person name="Sato N."/>
            <person name="Nakamura Y."/>
            <person name="Tabata S."/>
            <person name="Ida S."/>
            <person name="Kurokawa K."/>
            <person name="Ohta H."/>
        </authorList>
    </citation>
    <scope>NUCLEOTIDE SEQUENCE [LARGE SCALE GENOMIC DNA]</scope>
    <source>
        <strain evidence="9 10">NIES-2285</strain>
    </source>
</reference>
<keyword evidence="2" id="KW-0645">Protease</keyword>
<evidence type="ECO:0000256" key="6">
    <source>
        <dbReference type="ARBA" id="ARBA00023145"/>
    </source>
</evidence>
<dbReference type="SUPFAM" id="SSF50630">
    <property type="entry name" value="Acid proteases"/>
    <property type="match status" value="1"/>
</dbReference>
<dbReference type="GO" id="GO:0006508">
    <property type="term" value="P:proteolysis"/>
    <property type="evidence" value="ECO:0007669"/>
    <property type="project" value="UniProtKB-KW"/>
</dbReference>
<dbReference type="Proteomes" id="UP000054558">
    <property type="component" value="Unassembled WGS sequence"/>
</dbReference>
<keyword evidence="4" id="KW-0064">Aspartyl protease</keyword>
<sequence length="422" mass="42722">MAPVRQTVPLFAFLFAALLLVTAAPVSGGRLLLQGPSSTGPLPVSRIALSFADTLAQLDAKLAFVQSLRVAGGGVSDPNVRSFAAARVPIVGPSAPVGGFTVEVKVGTPPVSIPVIADIFATFSWVQGPDCSPCPGSTVCGTLGAQNAVFANGGHTSCPFTGALYYPSLSLTSVTAPDCQSVCPTLVAGTFNLGCSDDLNLPPTQCQYGASFGTLALAAGPAVLDTFSIGSVSTLGQKILLGTSILQPGSKMSGAEGVAGFSPNARSLPNQLKQVGAVPTATFAICLASGGSNGGSLFLGGVPTKPGGNTPYDFSFTDQPITPVEFVDDVWLAPPPADFLVNGVPAPGASAALAADKATAPDDIFWILDAGLDASLLPLAAYTTLLNQIRTFSGCPNVFTDALPTNGEVRNTNFIDLTTCSP</sequence>
<evidence type="ECO:0000256" key="1">
    <source>
        <dbReference type="ARBA" id="ARBA00007447"/>
    </source>
</evidence>
<comment type="similarity">
    <text evidence="1">Belongs to the peptidase A1 family.</text>
</comment>
<feature type="non-terminal residue" evidence="9">
    <location>
        <position position="422"/>
    </location>
</feature>
<keyword evidence="10" id="KW-1185">Reference proteome</keyword>
<evidence type="ECO:0000313" key="9">
    <source>
        <dbReference type="EMBL" id="GAQ93456.1"/>
    </source>
</evidence>
<dbReference type="CDD" id="cd05471">
    <property type="entry name" value="pepsin_like"/>
    <property type="match status" value="1"/>
</dbReference>
<gene>
    <name evidence="9" type="ORF">KFL_015440010</name>
</gene>
<name>A0A1Y1IX11_KLENI</name>
<dbReference type="InterPro" id="IPR021109">
    <property type="entry name" value="Peptidase_aspartic_dom_sf"/>
</dbReference>
<feature type="domain" description="Peptidase A1" evidence="8">
    <location>
        <begin position="100"/>
        <end position="422"/>
    </location>
</feature>
<dbReference type="PANTHER" id="PTHR47965:SF12">
    <property type="entry name" value="ASPARTIC PROTEINASE 3-RELATED"/>
    <property type="match status" value="1"/>
</dbReference>
<evidence type="ECO:0000256" key="4">
    <source>
        <dbReference type="ARBA" id="ARBA00022750"/>
    </source>
</evidence>
<proteinExistence type="inferred from homology"/>
<organism evidence="9 10">
    <name type="scientific">Klebsormidium nitens</name>
    <name type="common">Green alga</name>
    <name type="synonym">Ulothrix nitens</name>
    <dbReference type="NCBI Taxonomy" id="105231"/>
    <lineage>
        <taxon>Eukaryota</taxon>
        <taxon>Viridiplantae</taxon>
        <taxon>Streptophyta</taxon>
        <taxon>Klebsormidiophyceae</taxon>
        <taxon>Klebsormidiales</taxon>
        <taxon>Klebsormidiaceae</taxon>
        <taxon>Klebsormidium</taxon>
    </lineage>
</organism>